<feature type="transmembrane region" description="Helical" evidence="6">
    <location>
        <begin position="375"/>
        <end position="395"/>
    </location>
</feature>
<feature type="transmembrane region" description="Helical" evidence="6">
    <location>
        <begin position="402"/>
        <end position="424"/>
    </location>
</feature>
<feature type="transmembrane region" description="Helical" evidence="6">
    <location>
        <begin position="506"/>
        <end position="533"/>
    </location>
</feature>
<reference evidence="8 9" key="1">
    <citation type="submission" date="2023-09" db="EMBL/GenBank/DDBJ databases">
        <title>Genomes of two closely related lineages of the louse Polyplax serrata with different host specificities.</title>
        <authorList>
            <person name="Martinu J."/>
            <person name="Tarabai H."/>
            <person name="Stefka J."/>
            <person name="Hypsa V."/>
        </authorList>
    </citation>
    <scope>NUCLEOTIDE SEQUENCE [LARGE SCALE GENOMIC DNA]</scope>
    <source>
        <strain evidence="8">98ZLc_SE</strain>
    </source>
</reference>
<dbReference type="SMART" id="SM00049">
    <property type="entry name" value="DEP"/>
    <property type="match status" value="1"/>
</dbReference>
<feature type="transmembrane region" description="Helical" evidence="6">
    <location>
        <begin position="154"/>
        <end position="175"/>
    </location>
</feature>
<comment type="caution">
    <text evidence="8">The sequence shown here is derived from an EMBL/GenBank/DDBJ whole genome shotgun (WGS) entry which is preliminary data.</text>
</comment>
<dbReference type="PANTHER" id="PTHR22829:SF5">
    <property type="entry name" value="INTEGRAL MEMBRANE PROTEIN GPR155"/>
    <property type="match status" value="1"/>
</dbReference>
<feature type="transmembrane region" description="Helical" evidence="6">
    <location>
        <begin position="120"/>
        <end position="142"/>
    </location>
</feature>
<feature type="domain" description="DEP" evidence="7">
    <location>
        <begin position="832"/>
        <end position="899"/>
    </location>
</feature>
<organism evidence="8 9">
    <name type="scientific">Polyplax serrata</name>
    <name type="common">Common mouse louse</name>
    <dbReference type="NCBI Taxonomy" id="468196"/>
    <lineage>
        <taxon>Eukaryota</taxon>
        <taxon>Metazoa</taxon>
        <taxon>Ecdysozoa</taxon>
        <taxon>Arthropoda</taxon>
        <taxon>Hexapoda</taxon>
        <taxon>Insecta</taxon>
        <taxon>Pterygota</taxon>
        <taxon>Neoptera</taxon>
        <taxon>Paraneoptera</taxon>
        <taxon>Psocodea</taxon>
        <taxon>Troctomorpha</taxon>
        <taxon>Phthiraptera</taxon>
        <taxon>Anoplura</taxon>
        <taxon>Polyplacidae</taxon>
        <taxon>Polyplax</taxon>
    </lineage>
</organism>
<dbReference type="Proteomes" id="UP001359485">
    <property type="component" value="Unassembled WGS sequence"/>
</dbReference>
<feature type="transmembrane region" description="Helical" evidence="6">
    <location>
        <begin position="476"/>
        <end position="494"/>
    </location>
</feature>
<feature type="transmembrane region" description="Helical" evidence="6">
    <location>
        <begin position="187"/>
        <end position="207"/>
    </location>
</feature>
<evidence type="ECO:0000313" key="9">
    <source>
        <dbReference type="Proteomes" id="UP001359485"/>
    </source>
</evidence>
<dbReference type="PROSITE" id="PS50186">
    <property type="entry name" value="DEP"/>
    <property type="match status" value="1"/>
</dbReference>
<dbReference type="Pfam" id="PF00610">
    <property type="entry name" value="DEP"/>
    <property type="match status" value="1"/>
</dbReference>
<comment type="subcellular location">
    <subcellularLocation>
        <location evidence="1">Membrane</location>
        <topology evidence="1">Multi-pass membrane protein</topology>
    </subcellularLocation>
</comment>
<feature type="transmembrane region" description="Helical" evidence="6">
    <location>
        <begin position="274"/>
        <end position="296"/>
    </location>
</feature>
<feature type="transmembrane region" description="Helical" evidence="6">
    <location>
        <begin position="721"/>
        <end position="743"/>
    </location>
</feature>
<keyword evidence="9" id="KW-1185">Reference proteome</keyword>
<sequence length="900" mass="101801">MQRSFSWKETQFRGNTAPDLQCKPVNNDPVLLRQVITGTPMNGSEHSGSYFDKEINLDNLYSALIECFSVILCGYAAGKLHIISPRETRGLDVFVRAFSLPSIIFLSLAQLDLSTVNWKFLGSILVSKTIVFCGVIIVTLFLSRPIHLGRTGLYAVFCTQSNDFAIGYPILNALYGTEHPYYPSYVYLLAPISLAVLNPIACILLEIGKIQDREVARIDGEQHKEVIDGVDGPQRPKVSESRTKSKYDSLRGSDLAPKNNPYEGKSRVQFCGRVFLNIATNPIMVMTLMGMLGSLFYHYIKFVGVVLNAFAKVFSTMALFVLGLRMVGTANNLKGNALVAPGILIITKLLVFPLITREVVSLLHTGTNATETLNLSTFGFMYGTFPSAPMVFVLATQYEVEVDAIASSLVICTFLSAPLMYISAKMVFMDFIPSSDYYRKLETFTFNLGIFGIPLGIWLLVLFLVNKAFSKVPHRVTGFLIISQILLCIGAALHPLRNLCKPWSAYVQFFIFAFGLYSSRLWAGFLAATLAVLQSRSLCFVIKLVPGFIALAWGIPAILVVAECFVSVPNYEFESLVNPDFNHKMFQSVVTLLLLSVSFVGTSVCLILQQRYQKRFAKYMVLVHEVNSKDLQDVRETNIEENSERCKEACTGLTDIEEIVSETKPNICSGDCKDEGLCSSEFSCTEVEREMCEQRIKQYKNQVINEEMDEDHQDRQILKHVVLLLLLVTSMFVNLMLSIWTLVVEDAVSGLYVELLFLNITLNIGQIFITFPVFGFDSRTLISNLTNRWRRFYYGEECIVLTPPEHLGFETTHVCQQFIAHHLHDCEREIAKNKRLRLRMYRDCFQGKTLVSWLQAQRLAKDETEAIQYACHLLEGRVLRHIENRHHFENSNLLYTFKQY</sequence>
<feature type="transmembrane region" description="Helical" evidence="6">
    <location>
        <begin position="302"/>
        <end position="324"/>
    </location>
</feature>
<dbReference type="InterPro" id="IPR051832">
    <property type="entry name" value="mTOR-Rac_regulators"/>
</dbReference>
<evidence type="ECO:0000256" key="4">
    <source>
        <dbReference type="ARBA" id="ARBA00023136"/>
    </source>
</evidence>
<gene>
    <name evidence="8" type="ORF">RUM44_006267</name>
</gene>
<feature type="region of interest" description="Disordered" evidence="5">
    <location>
        <begin position="227"/>
        <end position="261"/>
    </location>
</feature>
<dbReference type="PANTHER" id="PTHR22829">
    <property type="entry name" value="DEP DOMAIN PROTEIN"/>
    <property type="match status" value="1"/>
</dbReference>
<feature type="compositionally biased region" description="Basic and acidic residues" evidence="5">
    <location>
        <begin position="237"/>
        <end position="251"/>
    </location>
</feature>
<feature type="transmembrane region" description="Helical" evidence="6">
    <location>
        <begin position="444"/>
        <end position="464"/>
    </location>
</feature>
<feature type="transmembrane region" description="Helical" evidence="6">
    <location>
        <begin position="90"/>
        <end position="108"/>
    </location>
</feature>
<evidence type="ECO:0000256" key="3">
    <source>
        <dbReference type="ARBA" id="ARBA00022989"/>
    </source>
</evidence>
<protein>
    <recommendedName>
        <fullName evidence="7">DEP domain-containing protein</fullName>
    </recommendedName>
</protein>
<dbReference type="EMBL" id="JAWJWF010000048">
    <property type="protein sequence ID" value="KAK6619867.1"/>
    <property type="molecule type" value="Genomic_DNA"/>
</dbReference>
<evidence type="ECO:0000256" key="5">
    <source>
        <dbReference type="SAM" id="MobiDB-lite"/>
    </source>
</evidence>
<dbReference type="Pfam" id="PF03547">
    <property type="entry name" value="Mem_trans"/>
    <property type="match status" value="1"/>
</dbReference>
<evidence type="ECO:0000256" key="2">
    <source>
        <dbReference type="ARBA" id="ARBA00022692"/>
    </source>
</evidence>
<evidence type="ECO:0000313" key="8">
    <source>
        <dbReference type="EMBL" id="KAK6619867.1"/>
    </source>
</evidence>
<dbReference type="SUPFAM" id="SSF46785">
    <property type="entry name" value="Winged helix' DNA-binding domain"/>
    <property type="match status" value="1"/>
</dbReference>
<dbReference type="Gene3D" id="1.10.10.10">
    <property type="entry name" value="Winged helix-like DNA-binding domain superfamily/Winged helix DNA-binding domain"/>
    <property type="match status" value="1"/>
</dbReference>
<name>A0ABR1AHT1_POLSC</name>
<keyword evidence="2 6" id="KW-0812">Transmembrane</keyword>
<evidence type="ECO:0000256" key="6">
    <source>
        <dbReference type="SAM" id="Phobius"/>
    </source>
</evidence>
<evidence type="ECO:0000259" key="7">
    <source>
        <dbReference type="PROSITE" id="PS50186"/>
    </source>
</evidence>
<dbReference type="InterPro" id="IPR036388">
    <property type="entry name" value="WH-like_DNA-bd_sf"/>
</dbReference>
<dbReference type="InterPro" id="IPR004776">
    <property type="entry name" value="Mem_transp_PIN-like"/>
</dbReference>
<dbReference type="InterPro" id="IPR000591">
    <property type="entry name" value="DEP_dom"/>
</dbReference>
<evidence type="ECO:0000256" key="1">
    <source>
        <dbReference type="ARBA" id="ARBA00004141"/>
    </source>
</evidence>
<feature type="transmembrane region" description="Helical" evidence="6">
    <location>
        <begin position="755"/>
        <end position="776"/>
    </location>
</feature>
<feature type="transmembrane region" description="Helical" evidence="6">
    <location>
        <begin position="336"/>
        <end position="355"/>
    </location>
</feature>
<dbReference type="InterPro" id="IPR036390">
    <property type="entry name" value="WH_DNA-bd_sf"/>
</dbReference>
<proteinExistence type="predicted"/>
<keyword evidence="3 6" id="KW-1133">Transmembrane helix</keyword>
<feature type="transmembrane region" description="Helical" evidence="6">
    <location>
        <begin position="588"/>
        <end position="608"/>
    </location>
</feature>
<feature type="transmembrane region" description="Helical" evidence="6">
    <location>
        <begin position="545"/>
        <end position="568"/>
    </location>
</feature>
<keyword evidence="4 6" id="KW-0472">Membrane</keyword>
<accession>A0ABR1AHT1</accession>